<protein>
    <submittedName>
        <fullName evidence="1">Uncharacterized protein</fullName>
    </submittedName>
</protein>
<gene>
    <name evidence="1" type="ORF">MHHB_P0783</name>
</gene>
<name>A0A401HQQ5_9EURY</name>
<dbReference type="AlphaFoldDB" id="A0A401HQQ5"/>
<reference evidence="1 2" key="1">
    <citation type="journal article" date="2019" name="Int. J. Syst. Evol. Microbiol.">
        <title>Methanofervidicoccus abyssi gen. nov., sp. nov., a hydrogenotrophic methanogen, isolated from a hydrothermal vent chimney in the Mid-Cayman Spreading Center, the Caribbean Sea.</title>
        <authorList>
            <person name="Sakai S."/>
            <person name="Takaki Y."/>
            <person name="Miyazaki M."/>
            <person name="Ogawara M."/>
            <person name="Yanagawa K."/>
            <person name="Miyazaki J."/>
            <person name="Takai K."/>
        </authorList>
    </citation>
    <scope>NUCLEOTIDE SEQUENCE [LARGE SCALE GENOMIC DNA]</scope>
    <source>
        <strain evidence="1 2">HHB</strain>
    </source>
</reference>
<dbReference type="RefSeq" id="WP_131007319.1">
    <property type="nucleotide sequence ID" value="NZ_BFAX01000003.1"/>
</dbReference>
<organism evidence="1 2">
    <name type="scientific">Methanofervidicoccus abyssi</name>
    <dbReference type="NCBI Taxonomy" id="2082189"/>
    <lineage>
        <taxon>Archaea</taxon>
        <taxon>Methanobacteriati</taxon>
        <taxon>Methanobacteriota</taxon>
        <taxon>Methanomada group</taxon>
        <taxon>Methanococci</taxon>
        <taxon>Methanococcales</taxon>
        <taxon>Methanofervidicoccus</taxon>
    </lineage>
</organism>
<evidence type="ECO:0000313" key="1">
    <source>
        <dbReference type="EMBL" id="GBF36553.1"/>
    </source>
</evidence>
<dbReference type="OrthoDB" id="359514at2157"/>
<dbReference type="Proteomes" id="UP000290527">
    <property type="component" value="Unassembled WGS sequence"/>
</dbReference>
<accession>A0A401HQQ5</accession>
<dbReference type="EMBL" id="BFAX01000003">
    <property type="protein sequence ID" value="GBF36553.1"/>
    <property type="molecule type" value="Genomic_DNA"/>
</dbReference>
<keyword evidence="2" id="KW-1185">Reference proteome</keyword>
<sequence>MYARKALEKVSELDFKADYFLTPGGFLIIPWKFRRFEEAAEEGKLWVEKLFNLLFSEVSPSTNFKGVVGLWR</sequence>
<evidence type="ECO:0000313" key="2">
    <source>
        <dbReference type="Proteomes" id="UP000290527"/>
    </source>
</evidence>
<comment type="caution">
    <text evidence="1">The sequence shown here is derived from an EMBL/GenBank/DDBJ whole genome shotgun (WGS) entry which is preliminary data.</text>
</comment>
<proteinExistence type="predicted"/>